<dbReference type="GO" id="GO:0005829">
    <property type="term" value="C:cytosol"/>
    <property type="evidence" value="ECO:0007669"/>
    <property type="project" value="TreeGrafter"/>
</dbReference>
<dbReference type="Proteomes" id="UP000078572">
    <property type="component" value="Chromosome 2"/>
</dbReference>
<dbReference type="InterPro" id="IPR016032">
    <property type="entry name" value="Sig_transdc_resp-reg_C-effctor"/>
</dbReference>
<dbReference type="PANTHER" id="PTHR48111:SF40">
    <property type="entry name" value="PHOSPHATE REGULON TRANSCRIPTIONAL REGULATORY PROTEIN PHOB"/>
    <property type="match status" value="1"/>
</dbReference>
<dbReference type="GO" id="GO:0006355">
    <property type="term" value="P:regulation of DNA-templated transcription"/>
    <property type="evidence" value="ECO:0007669"/>
    <property type="project" value="InterPro"/>
</dbReference>
<accession>A0A192A5J8</accession>
<dbReference type="SUPFAM" id="SSF52172">
    <property type="entry name" value="CheY-like"/>
    <property type="match status" value="1"/>
</dbReference>
<dbReference type="Gene3D" id="1.10.10.10">
    <property type="entry name" value="Winged helix-like DNA-binding domain superfamily/Winged helix DNA-binding domain"/>
    <property type="match status" value="1"/>
</dbReference>
<proteinExistence type="predicted"/>
<gene>
    <name evidence="6" type="ORF">A9Y76_24055</name>
</gene>
<evidence type="ECO:0000313" key="6">
    <source>
        <dbReference type="EMBL" id="ANJ75567.1"/>
    </source>
</evidence>
<keyword evidence="2" id="KW-0902">Two-component regulatory system</keyword>
<evidence type="ECO:0000256" key="3">
    <source>
        <dbReference type="ARBA" id="ARBA00023125"/>
    </source>
</evidence>
<dbReference type="GO" id="GO:0000156">
    <property type="term" value="F:phosphorelay response regulator activity"/>
    <property type="evidence" value="ECO:0007669"/>
    <property type="project" value="TreeGrafter"/>
</dbReference>
<evidence type="ECO:0000256" key="5">
    <source>
        <dbReference type="PROSITE-ProRule" id="PRU01091"/>
    </source>
</evidence>
<protein>
    <submittedName>
        <fullName evidence="6">Uncharacterized protein</fullName>
    </submittedName>
</protein>
<dbReference type="STRING" id="190721.ACS15_5217"/>
<dbReference type="InterPro" id="IPR039420">
    <property type="entry name" value="WalR-like"/>
</dbReference>
<keyword evidence="7" id="KW-1185">Reference proteome</keyword>
<dbReference type="GO" id="GO:0032993">
    <property type="term" value="C:protein-DNA complex"/>
    <property type="evidence" value="ECO:0007669"/>
    <property type="project" value="TreeGrafter"/>
</dbReference>
<dbReference type="PANTHER" id="PTHR48111">
    <property type="entry name" value="REGULATOR OF RPOS"/>
    <property type="match status" value="1"/>
</dbReference>
<dbReference type="Pfam" id="PF00486">
    <property type="entry name" value="Trans_reg_C"/>
    <property type="match status" value="1"/>
</dbReference>
<dbReference type="PROSITE" id="PS51755">
    <property type="entry name" value="OMPR_PHOB"/>
    <property type="match status" value="1"/>
</dbReference>
<name>A0A192A5J8_9RALS</name>
<evidence type="ECO:0000256" key="2">
    <source>
        <dbReference type="ARBA" id="ARBA00023012"/>
    </source>
</evidence>
<comment type="caution">
    <text evidence="4">Lacks conserved residue(s) required for the propagation of feature annotation.</text>
</comment>
<dbReference type="PROSITE" id="PS50110">
    <property type="entry name" value="RESPONSE_REGULATORY"/>
    <property type="match status" value="1"/>
</dbReference>
<keyword evidence="3 5" id="KW-0238">DNA-binding</keyword>
<dbReference type="InterPro" id="IPR001867">
    <property type="entry name" value="OmpR/PhoB-type_DNA-bd"/>
</dbReference>
<evidence type="ECO:0000256" key="1">
    <source>
        <dbReference type="ARBA" id="ARBA00022553"/>
    </source>
</evidence>
<evidence type="ECO:0000313" key="7">
    <source>
        <dbReference type="Proteomes" id="UP000078572"/>
    </source>
</evidence>
<dbReference type="InterPro" id="IPR001789">
    <property type="entry name" value="Sig_transdc_resp-reg_receiver"/>
</dbReference>
<feature type="DNA-binding region" description="OmpR/PhoB-type" evidence="5">
    <location>
        <begin position="127"/>
        <end position="226"/>
    </location>
</feature>
<dbReference type="SMART" id="SM00862">
    <property type="entry name" value="Trans_reg_C"/>
    <property type="match status" value="1"/>
</dbReference>
<dbReference type="EMBL" id="CP016023">
    <property type="protein sequence ID" value="ANJ75567.1"/>
    <property type="molecule type" value="Genomic_DNA"/>
</dbReference>
<dbReference type="AlphaFoldDB" id="A0A192A5J8"/>
<dbReference type="Gene3D" id="3.40.50.2300">
    <property type="match status" value="1"/>
</dbReference>
<dbReference type="InterPro" id="IPR036388">
    <property type="entry name" value="WH-like_DNA-bd_sf"/>
</dbReference>
<dbReference type="GO" id="GO:0000976">
    <property type="term" value="F:transcription cis-regulatory region binding"/>
    <property type="evidence" value="ECO:0007669"/>
    <property type="project" value="TreeGrafter"/>
</dbReference>
<dbReference type="CDD" id="cd00383">
    <property type="entry name" value="trans_reg_C"/>
    <property type="match status" value="1"/>
</dbReference>
<dbReference type="OrthoDB" id="8927943at2"/>
<reference evidence="7" key="1">
    <citation type="submission" date="2016-06" db="EMBL/GenBank/DDBJ databases">
        <authorList>
            <person name="Xu Y."/>
            <person name="Nagy A."/>
            <person name="Yan X."/>
            <person name="Kim S.W."/>
            <person name="Haley B."/>
            <person name="Liu N.T."/>
            <person name="Nou X."/>
        </authorList>
    </citation>
    <scope>NUCLEOTIDE SEQUENCE [LARGE SCALE GENOMIC DNA]</scope>
    <source>
        <strain evidence="7">ATCC 49129</strain>
    </source>
</reference>
<evidence type="ECO:0000256" key="4">
    <source>
        <dbReference type="PROSITE-ProRule" id="PRU00169"/>
    </source>
</evidence>
<sequence>MHVALVHSGNIDGDWVECALGQLRHDVVRFDSLDALLRTVHHTSYDLVLLHNGLSRAHMLDALAVLRSRQQHSVPSLVYGKTLDHDEIARLLNGGADDYVDIPTGAAVFAARVTALLRRVYPARFQQTSFTVGSFEINPFQRTIKIGGEQANLTDTEARLALLLFTNIDRTLSRNHIFALAWGRTTLQMTRTIDTHISRLRLKLGLHEDNGVRLRAVYNVGYRLERIAHQGIDQLTDPMRPLALQA</sequence>
<dbReference type="SUPFAM" id="SSF46894">
    <property type="entry name" value="C-terminal effector domain of the bipartite response regulators"/>
    <property type="match status" value="1"/>
</dbReference>
<dbReference type="InterPro" id="IPR011006">
    <property type="entry name" value="CheY-like_superfamily"/>
</dbReference>
<organism evidence="6 7">
    <name type="scientific">Ralstonia insidiosa</name>
    <dbReference type="NCBI Taxonomy" id="190721"/>
    <lineage>
        <taxon>Bacteria</taxon>
        <taxon>Pseudomonadati</taxon>
        <taxon>Pseudomonadota</taxon>
        <taxon>Betaproteobacteria</taxon>
        <taxon>Burkholderiales</taxon>
        <taxon>Burkholderiaceae</taxon>
        <taxon>Ralstonia</taxon>
    </lineage>
</organism>
<keyword evidence="1" id="KW-0597">Phosphoprotein</keyword>